<reference evidence="1 2" key="1">
    <citation type="journal article" date="2019" name="Nat. Ecol. Evol.">
        <title>Megaphylogeny resolves global patterns of mushroom evolution.</title>
        <authorList>
            <person name="Varga T."/>
            <person name="Krizsan K."/>
            <person name="Foldi C."/>
            <person name="Dima B."/>
            <person name="Sanchez-Garcia M."/>
            <person name="Sanchez-Ramirez S."/>
            <person name="Szollosi G.J."/>
            <person name="Szarkandi J.G."/>
            <person name="Papp V."/>
            <person name="Albert L."/>
            <person name="Andreopoulos W."/>
            <person name="Angelini C."/>
            <person name="Antonin V."/>
            <person name="Barry K.W."/>
            <person name="Bougher N.L."/>
            <person name="Buchanan P."/>
            <person name="Buyck B."/>
            <person name="Bense V."/>
            <person name="Catcheside P."/>
            <person name="Chovatia M."/>
            <person name="Cooper J."/>
            <person name="Damon W."/>
            <person name="Desjardin D."/>
            <person name="Finy P."/>
            <person name="Geml J."/>
            <person name="Haridas S."/>
            <person name="Hughes K."/>
            <person name="Justo A."/>
            <person name="Karasinski D."/>
            <person name="Kautmanova I."/>
            <person name="Kiss B."/>
            <person name="Kocsube S."/>
            <person name="Kotiranta H."/>
            <person name="LaButti K.M."/>
            <person name="Lechner B.E."/>
            <person name="Liimatainen K."/>
            <person name="Lipzen A."/>
            <person name="Lukacs Z."/>
            <person name="Mihaltcheva S."/>
            <person name="Morgado L.N."/>
            <person name="Niskanen T."/>
            <person name="Noordeloos M.E."/>
            <person name="Ohm R.A."/>
            <person name="Ortiz-Santana B."/>
            <person name="Ovrebo C."/>
            <person name="Racz N."/>
            <person name="Riley R."/>
            <person name="Savchenko A."/>
            <person name="Shiryaev A."/>
            <person name="Soop K."/>
            <person name="Spirin V."/>
            <person name="Szebenyi C."/>
            <person name="Tomsovsky M."/>
            <person name="Tulloss R.E."/>
            <person name="Uehling J."/>
            <person name="Grigoriev I.V."/>
            <person name="Vagvolgyi C."/>
            <person name="Papp T."/>
            <person name="Martin F.M."/>
            <person name="Miettinen O."/>
            <person name="Hibbett D.S."/>
            <person name="Nagy L.G."/>
        </authorList>
    </citation>
    <scope>NUCLEOTIDE SEQUENCE [LARGE SCALE GENOMIC DNA]</scope>
    <source>
        <strain evidence="1 2">NL-1719</strain>
    </source>
</reference>
<keyword evidence="2" id="KW-1185">Reference proteome</keyword>
<evidence type="ECO:0000313" key="2">
    <source>
        <dbReference type="Proteomes" id="UP000308600"/>
    </source>
</evidence>
<dbReference type="Proteomes" id="UP000308600">
    <property type="component" value="Unassembled WGS sequence"/>
</dbReference>
<gene>
    <name evidence="1" type="ORF">BDN72DRAFT_901710</name>
</gene>
<name>A0ACD3AED2_9AGAR</name>
<sequence>MASPSSKEIISSVAGLSCEELDAEIDSLLLLLQYYRSYRNQRWSTIQNVPDEIISRVFTEVYESDPDGLEWMGLGHVSREWRTIALGHQNLWSRIKLSPGRCDQALTFLDRSGGTSMLTIDASLLHPKHKKELETLQAILDNPSNLQRLQRLHVTAMNQSGWTTFGNNLTGGSQCSNLLTLDLAPLLSDKIIKIHSFNGCLNLKHLHLRNLKMENGFTWNSGLSLARNLVTLEIFCPEIRMNLSNLRGILRANPNLRAISLTDAFLEDPVVNPVPSVQSIPEESPIGMASLRSIKLVGIATSQVIQVFNSLHLPDACREIEIVADSSEDMTPFLDSHFHTLIQGVQHLASHTSAIAGLEVSFQLDQYLAKHRFQLAVETPTNWALDTSALSLSIMLRVPRVFSDPQIRNFVAEAHQGLTHMFPFMQLNYFSGTMQVNGSQDQAWEYRETLEEAIMINWESIFSTMINATALRLQDGWAASFLRHLGAQNSAGQALVNVQSLTFQDVDLVDDQFTVLEDYLNSRCESGEEVVNLALSNVDLSDDSSRDLHDLGSLVTNLYTSTTAEEDIMDLLDV</sequence>
<proteinExistence type="predicted"/>
<protein>
    <submittedName>
        <fullName evidence="1">Uncharacterized protein</fullName>
    </submittedName>
</protein>
<organism evidence="1 2">
    <name type="scientific">Pluteus cervinus</name>
    <dbReference type="NCBI Taxonomy" id="181527"/>
    <lineage>
        <taxon>Eukaryota</taxon>
        <taxon>Fungi</taxon>
        <taxon>Dikarya</taxon>
        <taxon>Basidiomycota</taxon>
        <taxon>Agaricomycotina</taxon>
        <taxon>Agaricomycetes</taxon>
        <taxon>Agaricomycetidae</taxon>
        <taxon>Agaricales</taxon>
        <taxon>Pluteineae</taxon>
        <taxon>Pluteaceae</taxon>
        <taxon>Pluteus</taxon>
    </lineage>
</organism>
<dbReference type="EMBL" id="ML208482">
    <property type="protein sequence ID" value="TFK64278.1"/>
    <property type="molecule type" value="Genomic_DNA"/>
</dbReference>
<evidence type="ECO:0000313" key="1">
    <source>
        <dbReference type="EMBL" id="TFK64278.1"/>
    </source>
</evidence>
<accession>A0ACD3AED2</accession>